<dbReference type="RefSeq" id="WP_089201604.1">
    <property type="nucleotide sequence ID" value="NZ_NHRJ02000019.1"/>
</dbReference>
<reference evidence="3" key="1">
    <citation type="submission" date="2018-06" db="EMBL/GenBank/DDBJ databases">
        <title>Paenibacillus xerothermodurans sp. nov. an extremely dry heat resistant spore forming bacterium isolated from the soil of Cape Canaveral, Florida.</title>
        <authorList>
            <person name="Seuylemezian A."/>
            <person name="Kaur N."/>
            <person name="Patil P."/>
            <person name="Patil P."/>
            <person name="Mayilraj S."/>
            <person name="Vaishampayan P."/>
        </authorList>
    </citation>
    <scope>NUCLEOTIDE SEQUENCE [LARGE SCALE GENOMIC DNA]</scope>
    <source>
        <strain evidence="3">ATCC 27380</strain>
    </source>
</reference>
<sequence>MKRLIPTLILVIICIGAFWYASSKDFFKEKTEPAASLVKVNKDEVASYSVKTADSEVEIQRKDGSWTMSKPSPLPLSEFAVSGWVESFNNVSKDKTVEANPSDLAQFGLDKPAKQFTVTMNDGTSHTLSVGSPVAIQGLSYAMVSGSPEVFTVSDMAVQPLARAPLDFMEKSPVKLDYEQLRELSVEWKGQKWTLAKVDVDKKSYDAEWKLGDQTLKGTDASTYLDKVQSMSTAKLARPAAEIKMDAPELRIETKSADASGNQSATAYIGKVEQEQVWVTQEGGQWAYSLPVTTVQELADKMKQPPPDPAAAQPQGGTAPPAPAQP</sequence>
<name>A0A2W1NJL6_PAEXE</name>
<gene>
    <name evidence="3" type="ORF">CBW46_019340</name>
</gene>
<evidence type="ECO:0000313" key="4">
    <source>
        <dbReference type="Proteomes" id="UP000214746"/>
    </source>
</evidence>
<dbReference type="OrthoDB" id="2657515at2"/>
<dbReference type="EMBL" id="NHRJ02000019">
    <property type="protein sequence ID" value="PZE19243.1"/>
    <property type="molecule type" value="Genomic_DNA"/>
</dbReference>
<evidence type="ECO:0000313" key="3">
    <source>
        <dbReference type="EMBL" id="PZE19243.1"/>
    </source>
</evidence>
<comment type="caution">
    <text evidence="3">The sequence shown here is derived from an EMBL/GenBank/DDBJ whole genome shotgun (WGS) entry which is preliminary data.</text>
</comment>
<evidence type="ECO:0000259" key="2">
    <source>
        <dbReference type="Pfam" id="PF14238"/>
    </source>
</evidence>
<feature type="compositionally biased region" description="Low complexity" evidence="1">
    <location>
        <begin position="310"/>
        <end position="319"/>
    </location>
</feature>
<organism evidence="3 4">
    <name type="scientific">Paenibacillus xerothermodurans</name>
    <dbReference type="NCBI Taxonomy" id="1977292"/>
    <lineage>
        <taxon>Bacteria</taxon>
        <taxon>Bacillati</taxon>
        <taxon>Bacillota</taxon>
        <taxon>Bacilli</taxon>
        <taxon>Bacillales</taxon>
        <taxon>Paenibacillaceae</taxon>
        <taxon>Paenibacillus</taxon>
    </lineage>
</organism>
<feature type="region of interest" description="Disordered" evidence="1">
    <location>
        <begin position="297"/>
        <end position="326"/>
    </location>
</feature>
<dbReference type="Pfam" id="PF14238">
    <property type="entry name" value="DUF4340"/>
    <property type="match status" value="1"/>
</dbReference>
<accession>A0A2W1NJL6</accession>
<protein>
    <submittedName>
        <fullName evidence="3">DUF4340 domain-containing protein</fullName>
    </submittedName>
</protein>
<feature type="domain" description="DUF4340" evidence="2">
    <location>
        <begin position="66"/>
        <end position="240"/>
    </location>
</feature>
<dbReference type="InterPro" id="IPR025641">
    <property type="entry name" value="DUF4340"/>
</dbReference>
<keyword evidence="4" id="KW-1185">Reference proteome</keyword>
<dbReference type="Proteomes" id="UP000214746">
    <property type="component" value="Unassembled WGS sequence"/>
</dbReference>
<proteinExistence type="predicted"/>
<dbReference type="AlphaFoldDB" id="A0A2W1NJL6"/>
<evidence type="ECO:0000256" key="1">
    <source>
        <dbReference type="SAM" id="MobiDB-lite"/>
    </source>
</evidence>